<sequence>MDLKVFDIDKFKGKGFSVDDYDNIKTLEFSYPFKDLPNNLSMVGCDNSYIDELCSLQGKKKKINIQFNLEDEKLNEDYATFIIGNPIPDVLDFPLNYLSYNELEDIKERVNYIIENKDRLIQDLDYLDFDRYEEKDKFSNYTSGFEVGNEEHNIDKYSMGKRADKLPDLDDYDGNYEDDYYDR</sequence>
<feature type="compositionally biased region" description="Acidic residues" evidence="1">
    <location>
        <begin position="169"/>
        <end position="183"/>
    </location>
</feature>
<protein>
    <submittedName>
        <fullName evidence="2">Uncharacterized protein</fullName>
    </submittedName>
</protein>
<evidence type="ECO:0000313" key="2">
    <source>
        <dbReference type="EMBL" id="RGM72159.1"/>
    </source>
</evidence>
<dbReference type="Proteomes" id="UP000260758">
    <property type="component" value="Unassembled WGS sequence"/>
</dbReference>
<organism evidence="2 3">
    <name type="scientific">Agathobacter rectalis</name>
    <dbReference type="NCBI Taxonomy" id="39491"/>
    <lineage>
        <taxon>Bacteria</taxon>
        <taxon>Bacillati</taxon>
        <taxon>Bacillota</taxon>
        <taxon>Clostridia</taxon>
        <taxon>Lachnospirales</taxon>
        <taxon>Lachnospiraceae</taxon>
        <taxon>Agathobacter</taxon>
    </lineage>
</organism>
<accession>A0A3E4YBP0</accession>
<evidence type="ECO:0000313" key="3">
    <source>
        <dbReference type="Proteomes" id="UP000260758"/>
    </source>
</evidence>
<proteinExistence type="predicted"/>
<dbReference type="AlphaFoldDB" id="A0A3E4YBP0"/>
<reference evidence="2 3" key="1">
    <citation type="submission" date="2018-08" db="EMBL/GenBank/DDBJ databases">
        <title>A genome reference for cultivated species of the human gut microbiota.</title>
        <authorList>
            <person name="Zou Y."/>
            <person name="Xue W."/>
            <person name="Luo G."/>
        </authorList>
    </citation>
    <scope>NUCLEOTIDE SEQUENCE [LARGE SCALE GENOMIC DNA]</scope>
    <source>
        <strain evidence="2 3">OM07-13</strain>
    </source>
</reference>
<feature type="region of interest" description="Disordered" evidence="1">
    <location>
        <begin position="163"/>
        <end position="183"/>
    </location>
</feature>
<gene>
    <name evidence="2" type="ORF">DXB99_06370</name>
</gene>
<comment type="caution">
    <text evidence="2">The sequence shown here is derived from an EMBL/GenBank/DDBJ whole genome shotgun (WGS) entry which is preliminary data.</text>
</comment>
<name>A0A3E4YBP0_9FIRM</name>
<dbReference type="RefSeq" id="WP_117718668.1">
    <property type="nucleotide sequence ID" value="NZ_QSTP01000005.1"/>
</dbReference>
<evidence type="ECO:0000256" key="1">
    <source>
        <dbReference type="SAM" id="MobiDB-lite"/>
    </source>
</evidence>
<dbReference type="EMBL" id="QSTP01000005">
    <property type="protein sequence ID" value="RGM72159.1"/>
    <property type="molecule type" value="Genomic_DNA"/>
</dbReference>